<comment type="caution">
    <text evidence="2">The sequence shown here is derived from an EMBL/GenBank/DDBJ whole genome shotgun (WGS) entry which is preliminary data.</text>
</comment>
<proteinExistence type="predicted"/>
<keyword evidence="2" id="KW-0496">Mitochondrion</keyword>
<sequence length="75" mass="7896">MSLDQRQMIFKSGGGGDVSKEEAPCNVTARSARRAPAKLAPLCNPEAALAGGGESVASMNRNRAYNNDNDEPDTD</sequence>
<feature type="compositionally biased region" description="Polar residues" evidence="1">
    <location>
        <begin position="57"/>
        <end position="67"/>
    </location>
</feature>
<geneLocation type="mitochondrion" evidence="2"/>
<keyword evidence="3" id="KW-1185">Reference proteome</keyword>
<evidence type="ECO:0000256" key="1">
    <source>
        <dbReference type="SAM" id="MobiDB-lite"/>
    </source>
</evidence>
<dbReference type="Proteomes" id="UP001221413">
    <property type="component" value="Unassembled WGS sequence"/>
</dbReference>
<accession>A0AAD6ISZ7</accession>
<evidence type="ECO:0000313" key="2">
    <source>
        <dbReference type="EMBL" id="KAJ6255852.1"/>
    </source>
</evidence>
<feature type="region of interest" description="Disordered" evidence="1">
    <location>
        <begin position="48"/>
        <end position="75"/>
    </location>
</feature>
<feature type="region of interest" description="Disordered" evidence="1">
    <location>
        <begin position="1"/>
        <end position="22"/>
    </location>
</feature>
<protein>
    <submittedName>
        <fullName evidence="2">Uncharacterized protein</fullName>
    </submittedName>
</protein>
<gene>
    <name evidence="2" type="ORF">Dda_9401</name>
</gene>
<evidence type="ECO:0000313" key="3">
    <source>
        <dbReference type="Proteomes" id="UP001221413"/>
    </source>
</evidence>
<reference evidence="2" key="1">
    <citation type="submission" date="2023-01" db="EMBL/GenBank/DDBJ databases">
        <title>The chitinases involved in constricting ring structure development in the nematode-trapping fungus Drechslerella dactyloides.</title>
        <authorList>
            <person name="Wang R."/>
            <person name="Zhang L."/>
            <person name="Tang P."/>
            <person name="Li S."/>
            <person name="Liang L."/>
        </authorList>
    </citation>
    <scope>NUCLEOTIDE SEQUENCE</scope>
    <source>
        <strain evidence="2">YMF1.00031</strain>
    </source>
</reference>
<dbReference type="AlphaFoldDB" id="A0AAD6ISZ7"/>
<name>A0AAD6ISZ7_DREDA</name>
<organism evidence="2 3">
    <name type="scientific">Drechslerella dactyloides</name>
    <name type="common">Nematode-trapping fungus</name>
    <name type="synonym">Arthrobotrys dactyloides</name>
    <dbReference type="NCBI Taxonomy" id="74499"/>
    <lineage>
        <taxon>Eukaryota</taxon>
        <taxon>Fungi</taxon>
        <taxon>Dikarya</taxon>
        <taxon>Ascomycota</taxon>
        <taxon>Pezizomycotina</taxon>
        <taxon>Orbiliomycetes</taxon>
        <taxon>Orbiliales</taxon>
        <taxon>Orbiliaceae</taxon>
        <taxon>Drechslerella</taxon>
    </lineage>
</organism>
<dbReference type="EMBL" id="JAQGDS010000018">
    <property type="protein sequence ID" value="KAJ6255852.1"/>
    <property type="molecule type" value="Genomic_DNA"/>
</dbReference>